<sequence>MKFIGIALIIYVCLILFFRFLGYLIIGMNFWKRIKKKPYQKDYRCFKNKGIDIQTGRIYSNSNLLYSYLFHINGREGRRVVVLVKGHGCFAVDYQDIIIQLIEQGYDVFTYDVTGTGNSEGRSPRGYQQWIIDLEAALKEIETQYKDIYLLGHSLGGYAATAVLQTTNIPVLAVVAVSSINSGTEYAKYLYDCIPNIFTKQIKITMRNYEKKKFGKYAEYTGLSGINSTDVPVLVIHSKADKMVPLKCSIAGYEEQITNSFSKVINLETGGHELLKYSNVREIIIEFFQKHL</sequence>
<organism evidence="3 4">
    <name type="scientific">Dorea formicigenerans</name>
    <dbReference type="NCBI Taxonomy" id="39486"/>
    <lineage>
        <taxon>Bacteria</taxon>
        <taxon>Bacillati</taxon>
        <taxon>Bacillota</taxon>
        <taxon>Clostridia</taxon>
        <taxon>Lachnospirales</taxon>
        <taxon>Lachnospiraceae</taxon>
        <taxon>Dorea</taxon>
    </lineage>
</organism>
<evidence type="ECO:0000313" key="4">
    <source>
        <dbReference type="Proteomes" id="UP000358366"/>
    </source>
</evidence>
<protein>
    <submittedName>
        <fullName evidence="3">Lysophospholipase L2</fullName>
    </submittedName>
</protein>
<dbReference type="RefSeq" id="WP_144124750.1">
    <property type="nucleotide sequence ID" value="NZ_CABHNI010000032.1"/>
</dbReference>
<reference evidence="3 4" key="1">
    <citation type="submission" date="2019-07" db="EMBL/GenBank/DDBJ databases">
        <authorList>
            <person name="Hibberd C M."/>
            <person name="Gehrig L. J."/>
            <person name="Chang H.-W."/>
            <person name="Venkatesh S."/>
        </authorList>
    </citation>
    <scope>NUCLEOTIDE SEQUENCE [LARGE SCALE GENOMIC DNA]</scope>
    <source>
        <strain evidence="3">Dorea_formicigenerans_SSTS_Bg7063</strain>
    </source>
</reference>
<feature type="domain" description="Serine aminopeptidase S33" evidence="2">
    <location>
        <begin position="78"/>
        <end position="186"/>
    </location>
</feature>
<dbReference type="InterPro" id="IPR029058">
    <property type="entry name" value="AB_hydrolase_fold"/>
</dbReference>
<dbReference type="AlphaFoldDB" id="A0A564TWC6"/>
<keyword evidence="1" id="KW-1133">Transmembrane helix</keyword>
<keyword evidence="1" id="KW-0812">Transmembrane</keyword>
<dbReference type="EMBL" id="CABHNI010000032">
    <property type="protein sequence ID" value="VUX11568.1"/>
    <property type="molecule type" value="Genomic_DNA"/>
</dbReference>
<dbReference type="Gene3D" id="3.40.50.1820">
    <property type="entry name" value="alpha/beta hydrolase"/>
    <property type="match status" value="1"/>
</dbReference>
<evidence type="ECO:0000256" key="1">
    <source>
        <dbReference type="SAM" id="Phobius"/>
    </source>
</evidence>
<accession>A0A564TWC6</accession>
<dbReference type="PANTHER" id="PTHR12277">
    <property type="entry name" value="ALPHA/BETA HYDROLASE DOMAIN-CONTAINING PROTEIN"/>
    <property type="match status" value="1"/>
</dbReference>
<dbReference type="InterPro" id="IPR022742">
    <property type="entry name" value="Hydrolase_4"/>
</dbReference>
<keyword evidence="1" id="KW-0472">Membrane</keyword>
<dbReference type="SUPFAM" id="SSF53474">
    <property type="entry name" value="alpha/beta-Hydrolases"/>
    <property type="match status" value="1"/>
</dbReference>
<dbReference type="Pfam" id="PF12146">
    <property type="entry name" value="Hydrolase_4"/>
    <property type="match status" value="1"/>
</dbReference>
<evidence type="ECO:0000259" key="2">
    <source>
        <dbReference type="Pfam" id="PF12146"/>
    </source>
</evidence>
<dbReference type="Proteomes" id="UP000358366">
    <property type="component" value="Unassembled WGS sequence"/>
</dbReference>
<dbReference type="PANTHER" id="PTHR12277:SF81">
    <property type="entry name" value="PROTEIN ABHD13"/>
    <property type="match status" value="1"/>
</dbReference>
<gene>
    <name evidence="3" type="ORF">DFSSTS7063_01895</name>
</gene>
<feature type="transmembrane region" description="Helical" evidence="1">
    <location>
        <begin position="6"/>
        <end position="31"/>
    </location>
</feature>
<proteinExistence type="predicted"/>
<evidence type="ECO:0000313" key="3">
    <source>
        <dbReference type="EMBL" id="VUX11568.1"/>
    </source>
</evidence>
<name>A0A564TWC6_9FIRM</name>